<feature type="domain" description="Rab-GAP TBC" evidence="2">
    <location>
        <begin position="38"/>
        <end position="222"/>
    </location>
</feature>
<dbReference type="FunFam" id="1.10.8.270:FF:000016">
    <property type="entry name" value="TBC1 domain family member 2A"/>
    <property type="match status" value="1"/>
</dbReference>
<feature type="compositionally biased region" description="Low complexity" evidence="1">
    <location>
        <begin position="681"/>
        <end position="692"/>
    </location>
</feature>
<evidence type="ECO:0000313" key="3">
    <source>
        <dbReference type="EMBL" id="SZX77228.1"/>
    </source>
</evidence>
<feature type="compositionally biased region" description="Low complexity" evidence="1">
    <location>
        <begin position="342"/>
        <end position="383"/>
    </location>
</feature>
<dbReference type="InterPro" id="IPR050302">
    <property type="entry name" value="Rab_GAP_TBC_domain"/>
</dbReference>
<dbReference type="PANTHER" id="PTHR47219">
    <property type="entry name" value="RAB GTPASE-ACTIVATING PROTEIN 1-LIKE"/>
    <property type="match status" value="1"/>
</dbReference>
<gene>
    <name evidence="3" type="ORF">BQ4739_LOCUS17591</name>
</gene>
<dbReference type="STRING" id="3088.A0A383WID9"/>
<reference evidence="3 4" key="1">
    <citation type="submission" date="2016-10" db="EMBL/GenBank/DDBJ databases">
        <authorList>
            <person name="Cai Z."/>
        </authorList>
    </citation>
    <scope>NUCLEOTIDE SEQUENCE [LARGE SCALE GENOMIC DNA]</scope>
</reference>
<accession>A0A383WID9</accession>
<organism evidence="3 4">
    <name type="scientific">Tetradesmus obliquus</name>
    <name type="common">Green alga</name>
    <name type="synonym">Acutodesmus obliquus</name>
    <dbReference type="NCBI Taxonomy" id="3088"/>
    <lineage>
        <taxon>Eukaryota</taxon>
        <taxon>Viridiplantae</taxon>
        <taxon>Chlorophyta</taxon>
        <taxon>core chlorophytes</taxon>
        <taxon>Chlorophyceae</taxon>
        <taxon>CS clade</taxon>
        <taxon>Sphaeropleales</taxon>
        <taxon>Scenedesmaceae</taxon>
        <taxon>Tetradesmus</taxon>
    </lineage>
</organism>
<dbReference type="GO" id="GO:0031267">
    <property type="term" value="F:small GTPase binding"/>
    <property type="evidence" value="ECO:0007669"/>
    <property type="project" value="TreeGrafter"/>
</dbReference>
<dbReference type="InterPro" id="IPR035969">
    <property type="entry name" value="Rab-GAP_TBC_sf"/>
</dbReference>
<keyword evidence="4" id="KW-1185">Reference proteome</keyword>
<sequence length="713" mass="74757">MRRFGGLKGLFNNQRNAVKLLEDDEMVTLQVGKTVWDQAPRQMRVELWMSSLQRRGVGVAAAAKYEDMLLTPVSDEAVNDIEKDIARTFPATRRFTTAEGQQALRRVLHAYAAYDPEVGYCQGMNFVAGLLLMYLPERHAFGGLVVLMQDRGLRRYYSTDMSLLQTHLWQLGRLIPPRLNAHLESHGVLPLLYGASWLMTCFSADFPASFSARVMDVILHGWMMDQALLKAAVAVLVRLEGRLLASNEMEDCLALLKSEAPSWEDAVLHDVLTEAFGKPWTAQQLLLLSSVEGAESVAEAMHRVHATNSATAAAAAAAAGGGDAAAAPRNVMTIGRREARVSDSSSTASPTTAAADASNAPAWRAGSPLPANAPGGASSSSSRRGTRGEDGIPTVAAPAGIRVSLSSGALGPPPSPKRPLSTPPSVGGSDAGSDRDSLHSLPGVAAAGSCSSSAAAGAAGGLVRGSSNMIDLSSPRSMSGCISPVAAEAAAAAAAAGQPAGDSVWDPFAPPAAAVATNPPAPPTALSTSSSSSSAAAAAAAAAVDNSRSSRDDSAPQLGSPAAAANQQQQQQPLVQPGSKLTLQGLRSQLDELSFSQPSQQQQQGTRFVQQQGARLELLEQLSRQQQVLQKHYSLPKNYQVHIPLSPKPPRPQQQQQQQQQLGLGQPVYRQQSLGGMPVAGRGQQQQHGLGQSVYRQQSLGSMPESGSGAAPL</sequence>
<feature type="region of interest" description="Disordered" evidence="1">
    <location>
        <begin position="640"/>
        <end position="713"/>
    </location>
</feature>
<dbReference type="AlphaFoldDB" id="A0A383WID9"/>
<feature type="region of interest" description="Disordered" evidence="1">
    <location>
        <begin position="338"/>
        <end position="446"/>
    </location>
</feature>
<feature type="region of interest" description="Disordered" evidence="1">
    <location>
        <begin position="542"/>
        <end position="576"/>
    </location>
</feature>
<dbReference type="Gene3D" id="1.10.8.270">
    <property type="entry name" value="putative rabgap domain of human tbc1 domain family member 14 like domains"/>
    <property type="match status" value="1"/>
</dbReference>
<dbReference type="SUPFAM" id="SSF47923">
    <property type="entry name" value="Ypt/Rab-GAP domain of gyp1p"/>
    <property type="match status" value="2"/>
</dbReference>
<evidence type="ECO:0000256" key="1">
    <source>
        <dbReference type="SAM" id="MobiDB-lite"/>
    </source>
</evidence>
<feature type="compositionally biased region" description="Low complexity" evidence="1">
    <location>
        <begin position="562"/>
        <end position="572"/>
    </location>
</feature>
<dbReference type="PROSITE" id="PS50086">
    <property type="entry name" value="TBC_RABGAP"/>
    <property type="match status" value="1"/>
</dbReference>
<dbReference type="SMART" id="SM00164">
    <property type="entry name" value="TBC"/>
    <property type="match status" value="1"/>
</dbReference>
<name>A0A383WID9_TETOB</name>
<dbReference type="Gene3D" id="1.10.472.80">
    <property type="entry name" value="Ypt/Rab-GAP domain of gyp1p, domain 3"/>
    <property type="match status" value="1"/>
</dbReference>
<evidence type="ECO:0000313" key="4">
    <source>
        <dbReference type="Proteomes" id="UP000256970"/>
    </source>
</evidence>
<dbReference type="GO" id="GO:0005096">
    <property type="term" value="F:GTPase activator activity"/>
    <property type="evidence" value="ECO:0007669"/>
    <property type="project" value="TreeGrafter"/>
</dbReference>
<dbReference type="Proteomes" id="UP000256970">
    <property type="component" value="Unassembled WGS sequence"/>
</dbReference>
<dbReference type="InterPro" id="IPR000195">
    <property type="entry name" value="Rab-GAP-TBC_dom"/>
</dbReference>
<evidence type="ECO:0000259" key="2">
    <source>
        <dbReference type="PROSITE" id="PS50086"/>
    </source>
</evidence>
<dbReference type="EMBL" id="FNXT01001278">
    <property type="protein sequence ID" value="SZX77228.1"/>
    <property type="molecule type" value="Genomic_DNA"/>
</dbReference>
<protein>
    <recommendedName>
        <fullName evidence="2">Rab-GAP TBC domain-containing protein</fullName>
    </recommendedName>
</protein>
<proteinExistence type="predicted"/>
<feature type="compositionally biased region" description="Low complexity" evidence="1">
    <location>
        <begin position="653"/>
        <end position="666"/>
    </location>
</feature>
<dbReference type="PANTHER" id="PTHR47219:SF9">
    <property type="entry name" value="GTPASE ACTIVATING PROTEIN AND CENTROSOME-ASSOCIATED, ISOFORM B"/>
    <property type="match status" value="1"/>
</dbReference>
<dbReference type="Pfam" id="PF00566">
    <property type="entry name" value="RabGAP-TBC"/>
    <property type="match status" value="1"/>
</dbReference>